<name>A0A699YTS5_HAELA</name>
<organism evidence="1 2">
    <name type="scientific">Haematococcus lacustris</name>
    <name type="common">Green alga</name>
    <name type="synonym">Haematococcus pluvialis</name>
    <dbReference type="NCBI Taxonomy" id="44745"/>
    <lineage>
        <taxon>Eukaryota</taxon>
        <taxon>Viridiplantae</taxon>
        <taxon>Chlorophyta</taxon>
        <taxon>core chlorophytes</taxon>
        <taxon>Chlorophyceae</taxon>
        <taxon>CS clade</taxon>
        <taxon>Chlamydomonadales</taxon>
        <taxon>Haematococcaceae</taxon>
        <taxon>Haematococcus</taxon>
    </lineage>
</organism>
<gene>
    <name evidence="1" type="ORF">HaLaN_01095</name>
</gene>
<evidence type="ECO:0000313" key="2">
    <source>
        <dbReference type="Proteomes" id="UP000485058"/>
    </source>
</evidence>
<evidence type="ECO:0000313" key="1">
    <source>
        <dbReference type="EMBL" id="GFH06462.1"/>
    </source>
</evidence>
<proteinExistence type="predicted"/>
<dbReference type="EMBL" id="BLLF01000040">
    <property type="protein sequence ID" value="GFH06462.1"/>
    <property type="molecule type" value="Genomic_DNA"/>
</dbReference>
<sequence>MTNGGGVTEAHKAQQLSSWLQVPVAEEQVGFAGGLVSSEQLAAAMPTAVPFLPPLPGPPPGGCPVRDQGLGTEAAPIEAVLVMADPRFGQVGGSSSTHP</sequence>
<dbReference type="Proteomes" id="UP000485058">
    <property type="component" value="Unassembled WGS sequence"/>
</dbReference>
<comment type="caution">
    <text evidence="1">The sequence shown here is derived from an EMBL/GenBank/DDBJ whole genome shotgun (WGS) entry which is preliminary data.</text>
</comment>
<keyword evidence="2" id="KW-1185">Reference proteome</keyword>
<accession>A0A699YTS5</accession>
<reference evidence="1 2" key="1">
    <citation type="submission" date="2020-02" db="EMBL/GenBank/DDBJ databases">
        <title>Draft genome sequence of Haematococcus lacustris strain NIES-144.</title>
        <authorList>
            <person name="Morimoto D."/>
            <person name="Nakagawa S."/>
            <person name="Yoshida T."/>
            <person name="Sawayama S."/>
        </authorList>
    </citation>
    <scope>NUCLEOTIDE SEQUENCE [LARGE SCALE GENOMIC DNA]</scope>
    <source>
        <strain evidence="1 2">NIES-144</strain>
    </source>
</reference>
<dbReference type="AlphaFoldDB" id="A0A699YTS5"/>
<protein>
    <submittedName>
        <fullName evidence="1">Uncharacterized protein</fullName>
    </submittedName>
</protein>